<evidence type="ECO:0000256" key="1">
    <source>
        <dbReference type="ARBA" id="ARBA00008007"/>
    </source>
</evidence>
<dbReference type="PANTHER" id="PTHR47505">
    <property type="entry name" value="DNA UTILIZATION PROTEIN YHGH"/>
    <property type="match status" value="1"/>
</dbReference>
<evidence type="ECO:0000313" key="4">
    <source>
        <dbReference type="Proteomes" id="UP000197058"/>
    </source>
</evidence>
<dbReference type="PANTHER" id="PTHR47505:SF1">
    <property type="entry name" value="DNA UTILIZATION PROTEIN YHGH"/>
    <property type="match status" value="1"/>
</dbReference>
<dbReference type="Proteomes" id="UP000197058">
    <property type="component" value="Chromosome"/>
</dbReference>
<organism evidence="3 4">
    <name type="scientific">Mammaliicoccus sciuri</name>
    <name type="common">Staphylococcus sciuri</name>
    <dbReference type="NCBI Taxonomy" id="1296"/>
    <lineage>
        <taxon>Bacteria</taxon>
        <taxon>Bacillati</taxon>
        <taxon>Bacillota</taxon>
        <taxon>Bacilli</taxon>
        <taxon>Bacillales</taxon>
        <taxon>Staphylococcaceae</taxon>
        <taxon>Mammaliicoccus</taxon>
    </lineage>
</organism>
<dbReference type="EMBL" id="CP022046">
    <property type="protein sequence ID" value="ASE34847.1"/>
    <property type="molecule type" value="Genomic_DNA"/>
</dbReference>
<dbReference type="InterPro" id="IPR051910">
    <property type="entry name" value="ComF/GntX_DNA_util-trans"/>
</dbReference>
<evidence type="ECO:0000259" key="2">
    <source>
        <dbReference type="Pfam" id="PF00156"/>
    </source>
</evidence>
<proteinExistence type="inferred from homology"/>
<dbReference type="AlphaFoldDB" id="A0AAI8DJG6"/>
<dbReference type="SUPFAM" id="SSF53271">
    <property type="entry name" value="PRTase-like"/>
    <property type="match status" value="1"/>
</dbReference>
<dbReference type="InterPro" id="IPR000836">
    <property type="entry name" value="PRTase_dom"/>
</dbReference>
<dbReference type="Pfam" id="PF00156">
    <property type="entry name" value="Pribosyltran"/>
    <property type="match status" value="1"/>
</dbReference>
<reference evidence="4" key="1">
    <citation type="submission" date="2017-06" db="EMBL/GenBank/DDBJ databases">
        <title>FDA dAtabase for Regulatory Grade micrObial Sequences (FDA-ARGOS): Supporting development and validation of Infectious Disease Dx tests.</title>
        <authorList>
            <person name="Goldberg B."/>
            <person name="Campos J."/>
            <person name="Tallon L."/>
            <person name="Sadzewicz L."/>
            <person name="Sengamalay N."/>
            <person name="Ott S."/>
            <person name="Godinez A."/>
            <person name="Nagaraj S."/>
            <person name="Vavikolanu K."/>
            <person name="Nadendla S."/>
            <person name="George J."/>
            <person name="Geyer C."/>
            <person name="Sichtig H."/>
        </authorList>
    </citation>
    <scope>NUCLEOTIDE SEQUENCE [LARGE SCALE GENOMIC DNA]</scope>
    <source>
        <strain evidence="4">FDAARGOS_285</strain>
    </source>
</reference>
<name>A0AAI8DJG6_MAMSC</name>
<comment type="similarity">
    <text evidence="1">Belongs to the ComF/GntX family.</text>
</comment>
<dbReference type="CDD" id="cd06223">
    <property type="entry name" value="PRTases_typeI"/>
    <property type="match status" value="1"/>
</dbReference>
<gene>
    <name evidence="3" type="ORF">CEP64_09660</name>
</gene>
<protein>
    <submittedName>
        <fullName evidence="3">ComF family protein</fullName>
    </submittedName>
</protein>
<accession>A0AAI8DJG6</accession>
<feature type="domain" description="Phosphoribosyltransferase" evidence="2">
    <location>
        <begin position="157"/>
        <end position="222"/>
    </location>
</feature>
<dbReference type="Gene3D" id="3.40.50.2020">
    <property type="match status" value="1"/>
</dbReference>
<evidence type="ECO:0000313" key="3">
    <source>
        <dbReference type="EMBL" id="ASE34847.1"/>
    </source>
</evidence>
<dbReference type="InterPro" id="IPR029057">
    <property type="entry name" value="PRTase-like"/>
</dbReference>
<sequence length="230" mass="27184">MVNLNKCLICQNNINEVIDLLNLFSKQSIICEQCANQLTFNHQTRRCKKCLKIMSEEEDACLDCQWLSNKYPLINQLYTLYDYDGLVKALIQQYKLNGDVALNQVFQLPLKLFKRYDYVIPAPIHPNKLEQRTFDHVTTVLDNHKIKYIQVFETEERKKQSELTKIERSSQHNPFKINKDIDFENKRILLVDDIYTTGLTMHRLAELLFIRKIRKIDALTFARAVNNDKI</sequence>
<dbReference type="KEGG" id="sscu:CEP64_09660"/>